<dbReference type="Proteomes" id="UP000597762">
    <property type="component" value="Unassembled WGS sequence"/>
</dbReference>
<keyword evidence="1" id="KW-0472">Membrane</keyword>
<evidence type="ECO:0000313" key="3">
    <source>
        <dbReference type="Proteomes" id="UP000597762"/>
    </source>
</evidence>
<dbReference type="AlphaFoldDB" id="A0A812EAY6"/>
<keyword evidence="1" id="KW-1133">Transmembrane helix</keyword>
<feature type="transmembrane region" description="Helical" evidence="1">
    <location>
        <begin position="70"/>
        <end position="86"/>
    </location>
</feature>
<evidence type="ECO:0000313" key="2">
    <source>
        <dbReference type="EMBL" id="CAE1320869.1"/>
    </source>
</evidence>
<keyword evidence="3" id="KW-1185">Reference proteome</keyword>
<gene>
    <name evidence="2" type="ORF">SPHA_71037</name>
</gene>
<comment type="caution">
    <text evidence="2">The sequence shown here is derived from an EMBL/GenBank/DDBJ whole genome shotgun (WGS) entry which is preliminary data.</text>
</comment>
<name>A0A812EAY6_ACAPH</name>
<keyword evidence="1" id="KW-0812">Transmembrane</keyword>
<sequence length="161" mass="19544">MCIASKNFLPPRMTFPSFPSTSMIITAFFRGIKSMSSSNNTVDFFLSLYISPSYASEGFPRLMIQECPRLFVPAFRFTFFLPFFFYSRHFTIFFQFLFSSIDFPFIYLFFIILPFLFYLFFIFCSIDFYFLLLFSFRLFFLSLFISFFFFLFFLFFFLHVL</sequence>
<feature type="transmembrane region" description="Helical" evidence="1">
    <location>
        <begin position="106"/>
        <end position="131"/>
    </location>
</feature>
<proteinExistence type="predicted"/>
<accession>A0A812EAY6</accession>
<reference evidence="2" key="1">
    <citation type="submission" date="2021-01" db="EMBL/GenBank/DDBJ databases">
        <authorList>
            <person name="Li R."/>
            <person name="Bekaert M."/>
        </authorList>
    </citation>
    <scope>NUCLEOTIDE SEQUENCE</scope>
    <source>
        <strain evidence="2">Farmed</strain>
    </source>
</reference>
<organism evidence="2 3">
    <name type="scientific">Acanthosepion pharaonis</name>
    <name type="common">Pharaoh cuttlefish</name>
    <name type="synonym">Sepia pharaonis</name>
    <dbReference type="NCBI Taxonomy" id="158019"/>
    <lineage>
        <taxon>Eukaryota</taxon>
        <taxon>Metazoa</taxon>
        <taxon>Spiralia</taxon>
        <taxon>Lophotrochozoa</taxon>
        <taxon>Mollusca</taxon>
        <taxon>Cephalopoda</taxon>
        <taxon>Coleoidea</taxon>
        <taxon>Decapodiformes</taxon>
        <taxon>Sepiida</taxon>
        <taxon>Sepiina</taxon>
        <taxon>Sepiidae</taxon>
        <taxon>Acanthosepion</taxon>
    </lineage>
</organism>
<feature type="transmembrane region" description="Helical" evidence="1">
    <location>
        <begin position="138"/>
        <end position="158"/>
    </location>
</feature>
<evidence type="ECO:0000256" key="1">
    <source>
        <dbReference type="SAM" id="Phobius"/>
    </source>
</evidence>
<protein>
    <submittedName>
        <fullName evidence="2">Uncharacterized protein</fullName>
    </submittedName>
</protein>
<dbReference type="EMBL" id="CAHIKZ030005201">
    <property type="protein sequence ID" value="CAE1320869.1"/>
    <property type="molecule type" value="Genomic_DNA"/>
</dbReference>